<evidence type="ECO:0000313" key="10">
    <source>
        <dbReference type="Proteomes" id="UP000734854"/>
    </source>
</evidence>
<dbReference type="PROSITE" id="PS51745">
    <property type="entry name" value="PB1"/>
    <property type="match status" value="1"/>
</dbReference>
<feature type="region of interest" description="Disordered" evidence="5">
    <location>
        <begin position="42"/>
        <end position="72"/>
    </location>
</feature>
<feature type="compositionally biased region" description="Low complexity" evidence="5">
    <location>
        <begin position="1668"/>
        <end position="1683"/>
    </location>
</feature>
<dbReference type="Proteomes" id="UP000734854">
    <property type="component" value="Unassembled WGS sequence"/>
</dbReference>
<dbReference type="InterPro" id="IPR025486">
    <property type="entry name" value="DUF4378"/>
</dbReference>
<dbReference type="Pfam" id="PF14309">
    <property type="entry name" value="DUF4378"/>
    <property type="match status" value="1"/>
</dbReference>
<feature type="domain" description="PB1" evidence="7">
    <location>
        <begin position="1757"/>
        <end position="1833"/>
    </location>
</feature>
<evidence type="ECO:0000256" key="3">
    <source>
        <dbReference type="ARBA" id="ARBA00023163"/>
    </source>
</evidence>
<feature type="region of interest" description="Disordered" evidence="5">
    <location>
        <begin position="477"/>
        <end position="497"/>
    </location>
</feature>
<dbReference type="InterPro" id="IPR053793">
    <property type="entry name" value="PB1-like"/>
</dbReference>
<feature type="region of interest" description="Disordered" evidence="5">
    <location>
        <begin position="1499"/>
        <end position="1537"/>
    </location>
</feature>
<organism evidence="9 10">
    <name type="scientific">Zingiber officinale</name>
    <name type="common">Ginger</name>
    <name type="synonym">Amomum zingiber</name>
    <dbReference type="NCBI Taxonomy" id="94328"/>
    <lineage>
        <taxon>Eukaryota</taxon>
        <taxon>Viridiplantae</taxon>
        <taxon>Streptophyta</taxon>
        <taxon>Embryophyta</taxon>
        <taxon>Tracheophyta</taxon>
        <taxon>Spermatophyta</taxon>
        <taxon>Magnoliopsida</taxon>
        <taxon>Liliopsida</taxon>
        <taxon>Zingiberales</taxon>
        <taxon>Zingiberaceae</taxon>
        <taxon>Zingiber</taxon>
    </lineage>
</organism>
<feature type="region of interest" description="Disordered" evidence="5">
    <location>
        <begin position="1621"/>
        <end position="1690"/>
    </location>
</feature>
<keyword evidence="1" id="KW-0805">Transcription regulation</keyword>
<dbReference type="PANTHER" id="PTHR32002">
    <property type="entry name" value="PROTEIN NLP8"/>
    <property type="match status" value="1"/>
</dbReference>
<evidence type="ECO:0000259" key="7">
    <source>
        <dbReference type="PROSITE" id="PS51745"/>
    </source>
</evidence>
<keyword evidence="10" id="KW-1185">Reference proteome</keyword>
<evidence type="ECO:0000313" key="9">
    <source>
        <dbReference type="EMBL" id="KAG6508803.1"/>
    </source>
</evidence>
<feature type="compositionally biased region" description="Polar residues" evidence="5">
    <location>
        <begin position="1512"/>
        <end position="1523"/>
    </location>
</feature>
<feature type="compositionally biased region" description="Polar residues" evidence="5">
    <location>
        <begin position="42"/>
        <end position="69"/>
    </location>
</feature>
<keyword evidence="3" id="KW-0804">Transcription</keyword>
<dbReference type="SMART" id="SM00666">
    <property type="entry name" value="PB1"/>
    <property type="match status" value="1"/>
</dbReference>
<dbReference type="SUPFAM" id="SSF54277">
    <property type="entry name" value="CAD &amp; PB1 domains"/>
    <property type="match status" value="1"/>
</dbReference>
<dbReference type="GO" id="GO:0003677">
    <property type="term" value="F:DNA binding"/>
    <property type="evidence" value="ECO:0007669"/>
    <property type="project" value="UniProtKB-KW"/>
</dbReference>
<reference evidence="9 10" key="1">
    <citation type="submission" date="2020-08" db="EMBL/GenBank/DDBJ databases">
        <title>Plant Genome Project.</title>
        <authorList>
            <person name="Zhang R.-G."/>
        </authorList>
    </citation>
    <scope>NUCLEOTIDE SEQUENCE [LARGE SCALE GENOMIC DNA]</scope>
    <source>
        <tissue evidence="9">Rhizome</tissue>
    </source>
</reference>
<feature type="compositionally biased region" description="Basic and acidic residues" evidence="5">
    <location>
        <begin position="1849"/>
        <end position="1862"/>
    </location>
</feature>
<comment type="caution">
    <text evidence="9">The sequence shown here is derived from an EMBL/GenBank/DDBJ whole genome shotgun (WGS) entry which is preliminary data.</text>
</comment>
<dbReference type="PANTHER" id="PTHR32002:SF79">
    <property type="entry name" value="OS09G0549450 PROTEIN"/>
    <property type="match status" value="1"/>
</dbReference>
<feature type="region of interest" description="Disordered" evidence="5">
    <location>
        <begin position="1849"/>
        <end position="1876"/>
    </location>
</feature>
<feature type="region of interest" description="Disordered" evidence="5">
    <location>
        <begin position="1"/>
        <end position="23"/>
    </location>
</feature>
<protein>
    <submittedName>
        <fullName evidence="9">Uncharacterized protein</fullName>
    </submittedName>
</protein>
<dbReference type="EMBL" id="JACMSC010000009">
    <property type="protein sequence ID" value="KAG6508801.1"/>
    <property type="molecule type" value="Genomic_DNA"/>
</dbReference>
<evidence type="ECO:0000256" key="1">
    <source>
        <dbReference type="ARBA" id="ARBA00023015"/>
    </source>
</evidence>
<accession>A0A8J5GRL4</accession>
<dbReference type="Gene3D" id="3.10.20.90">
    <property type="entry name" value="Phosphatidylinositol 3-kinase Catalytic Subunit, Chain A, domain 1"/>
    <property type="match status" value="1"/>
</dbReference>
<evidence type="ECO:0000313" key="8">
    <source>
        <dbReference type="EMBL" id="KAG6508801.1"/>
    </source>
</evidence>
<keyword evidence="2" id="KW-0238">DNA-binding</keyword>
<feature type="compositionally biased region" description="Polar residues" evidence="5">
    <location>
        <begin position="578"/>
        <end position="589"/>
    </location>
</feature>
<dbReference type="Pfam" id="PF02042">
    <property type="entry name" value="RWP-RK"/>
    <property type="match status" value="1"/>
</dbReference>
<dbReference type="PROSITE" id="PS51519">
    <property type="entry name" value="RWP_RK"/>
    <property type="match status" value="1"/>
</dbReference>
<feature type="domain" description="RWP-RK" evidence="6">
    <location>
        <begin position="1525"/>
        <end position="1607"/>
    </location>
</feature>
<dbReference type="Pfam" id="PF00564">
    <property type="entry name" value="PB1"/>
    <property type="match status" value="1"/>
</dbReference>
<proteinExistence type="predicted"/>
<feature type="region of interest" description="Disordered" evidence="5">
    <location>
        <begin position="578"/>
        <end position="599"/>
    </location>
</feature>
<dbReference type="InterPro" id="IPR055081">
    <property type="entry name" value="NLP1-9_GAF"/>
</dbReference>
<evidence type="ECO:0000256" key="5">
    <source>
        <dbReference type="SAM" id="MobiDB-lite"/>
    </source>
</evidence>
<evidence type="ECO:0000256" key="2">
    <source>
        <dbReference type="ARBA" id="ARBA00023125"/>
    </source>
</evidence>
<name>A0A8J5GRL4_ZINOF</name>
<dbReference type="InterPro" id="IPR000270">
    <property type="entry name" value="PB1_dom"/>
</dbReference>
<dbReference type="EMBL" id="JACMSC010000009">
    <property type="protein sequence ID" value="KAG6508803.1"/>
    <property type="molecule type" value="Genomic_DNA"/>
</dbReference>
<evidence type="ECO:0000256" key="4">
    <source>
        <dbReference type="ARBA" id="ARBA00023242"/>
    </source>
</evidence>
<evidence type="ECO:0000259" key="6">
    <source>
        <dbReference type="PROSITE" id="PS51519"/>
    </source>
</evidence>
<keyword evidence="4" id="KW-0539">Nucleus</keyword>
<dbReference type="Pfam" id="PF22922">
    <property type="entry name" value="GAF_NLP"/>
    <property type="match status" value="2"/>
</dbReference>
<dbReference type="InterPro" id="IPR003035">
    <property type="entry name" value="RWP-RK_dom"/>
</dbReference>
<feature type="compositionally biased region" description="Polar residues" evidence="5">
    <location>
        <begin position="1621"/>
        <end position="1638"/>
    </location>
</feature>
<gene>
    <name evidence="8" type="ORF">ZIOFF_034183</name>
    <name evidence="9" type="ORF">ZIOFF_034185</name>
</gene>
<feature type="region of interest" description="Disordered" evidence="5">
    <location>
        <begin position="101"/>
        <end position="153"/>
    </location>
</feature>
<feature type="compositionally biased region" description="Basic and acidic residues" evidence="5">
    <location>
        <begin position="1"/>
        <end position="17"/>
    </location>
</feature>
<sequence>MDKSHRSAPKKHGDGFEAPRNSLDISSASRGYHCVTGDVQYSLNNCPNGNSTKRLIDGETSSSRQTSDRSVGPSVVARLMGMNSIPEQSLKVHTKEHEIYRSRRLMEASKATVSSTSSRESKDSLLVNSKGRHSKAESRGKPHRRQHPQEEQLKKFKVEFEAWQASKLWEHSKQLKHKTDGDGMDYQTLLAQEILCKEKMAKYLDTNKKVTEKNPTGLIAQGKQIIDTKEEVSFDCFRVTKTDRKQERTNSATRIVILKPNFERIDGDEEQLAASSDQFGKENSMEDFLEEVKQRLRTEVQGRSRNNFVSRGNVVRTSFDESAMNPKQIAHDIAKQIRESVTRDMGMNLLRSNSTRTVRSDMQISPVDSPEFIGRDMRKFLSQKSKNVLKNELLLENPLTIHGDSGASSNKGKKISKLISDFSDKVNESDPSPTQKFLTINSDSEPQRNLIRSFSAPMSGTDFGKLLLEDQHIASAQIHRKHEPSDNNFSETRKQRKDSFNLKGTVSNLKHNLNLKGMLFGRKNQPIKESTQGKFISVDKTAMAQARLFLTLSKLVYLLLATCIIVLMQTICSQEKSTEVPSSPASVSRNSEEFCRQDNPSPISPLEVMEYHNSPCISEELSSNAPGRVAFVTCYNLNTSIAELDLSENLEHGGAEMTVGEQPPMQEITNMENKDATHLHDILATAGFYEDEPISYQDFEMEEAYSKRGKVDTYSSIPRNDDVTIRHKLLFDLVNESMQSLLGPNLKCSMFKRWILGPTFSSQGKRLLEDLWNQIQLLLNSSVDGSNAPNSMVAQDLKMTTWPTMSYEDMDVVGRQIERVILLNLIDDITPKKLAYSWKLNGQKSKGLLPIVFLLSYAQFGSELEVDEPAAGANSSKGSPSIHRLRSPWLAPVIQIRLFAYWQLGASSGGQLLRYGFSRFSLLAVEAIWLMDAVPESSPARNLSDGAADLDFLDQFFSGDGWLEFPEFLDEFQSDTPKSISPFNPMSFSPLFEVNDNNPNPGMLETCYREGIGKPDASTCLPGDEYMNENLSSETRTSWQIQPGASSFSVEEKIVRVLDHFKEIQRDGEVLVQLWVPVKRGDQMFLTTYGQPFSLDPNCERLVNYRQVSTSYQFSAEESSGKALGLPGRVFIGRLPEWTPDVRYFNSYEYPRVDYAQRFGIRGSIGIPVFDHGRRSCLGVVEVIMTTQKINYTFELEKICNALQEVDLSSSSTVIVPQIKVSSDSYQAAVSEILEVLKTVCKIHMLPLAQTWVLCTQQGKKGFRHSDENYRECVSTADAACYVNDPSMIDFYEACSEYHLLKGQGIVGRAFITNQPCFFPDVTTFSKTEYPLVHHAKLFGLKGAVAIRLRSILTGNADFVLEFFLPTNCLLIEDQKLMLASLSRTMQHVCQNLRVVTNKELADDSTLWVNKMIPPNFLMESSSPEAEPGKIDHTVTTIEGQITRMSRDVAPLSNTEGGLKKKTSQDDHKDEIERFGIIRDRDDVEVISNALNISSMHKQHPVDMGKDDSDNENSMNFGSSSNPVVAKTTAKRHRKPEKNVSLEVLQKYFSGSLKDAAKSVGVCPTTLKRICRQHGITRWPSRKIKKVDHSLKKLQVVIDSVHGADKAIQLSSLYKNFTTVPISEKNSSGDSQDRNSSGDFPVSKSIQHDCPNTNQDVDARSSHHHSSSSHSSCSQTSTPSLSSPGGEQHCIQIANPGMKQEENHEKISGIPQGANREMDLHLSSQSTWIYPNEFQSHKSLGEHYSSLEPTGNLKSNWMIVKATYGEEKVRIRLDPSWNFEKLRHEILKRFNIVVENSVNLHYVDDESEWVLLTCDADLQESIVFTIRLSSMISAALSISKLDGDMEFEKCPHRGKRSDEKKQVSIRRATGAPSPVSHWKRQGIWNLQ</sequence>
<dbReference type="GO" id="GO:0003700">
    <property type="term" value="F:DNA-binding transcription factor activity"/>
    <property type="evidence" value="ECO:0007669"/>
    <property type="project" value="InterPro"/>
</dbReference>
<dbReference type="InterPro" id="IPR045012">
    <property type="entry name" value="NLP"/>
</dbReference>